<keyword evidence="5" id="KW-1185">Reference proteome</keyword>
<comment type="caution">
    <text evidence="4">The sequence shown here is derived from an EMBL/GenBank/DDBJ whole genome shotgun (WGS) entry which is preliminary data.</text>
</comment>
<name>A0AAN8IKZ3_TRICO</name>
<feature type="transmembrane region" description="Helical" evidence="2">
    <location>
        <begin position="36"/>
        <end position="61"/>
    </location>
</feature>
<evidence type="ECO:0000256" key="1">
    <source>
        <dbReference type="ARBA" id="ARBA00006803"/>
    </source>
</evidence>
<reference evidence="4 5" key="1">
    <citation type="submission" date="2019-10" db="EMBL/GenBank/DDBJ databases">
        <title>Assembly and Annotation for the nematode Trichostrongylus colubriformis.</title>
        <authorList>
            <person name="Martin J."/>
        </authorList>
    </citation>
    <scope>NUCLEOTIDE SEQUENCE [LARGE SCALE GENOMIC DNA]</scope>
    <source>
        <strain evidence="4">G859</strain>
        <tissue evidence="4">Whole worm</tissue>
    </source>
</reference>
<dbReference type="InterPro" id="IPR004151">
    <property type="entry name" value="7TM_GPCR_serpentine_rcpt_Sre"/>
</dbReference>
<evidence type="ECO:0000313" key="4">
    <source>
        <dbReference type="EMBL" id="KAK5977371.1"/>
    </source>
</evidence>
<sequence length="207" mass="23725">MALLSALADAALVRLLVCCGVQYVECIILQCVALEYVPIPVLGICMVMFTISALIMFLLLLRRNQRRYNRLVLAPAISNETTMQYTLSLRFQLEENIRSMKLLRNLLVLCTTMHIICFALLCGARIEWMHFYCDLIACYYDAVFNLTISIYAILIPFVAYCSGNIYRTLTRSIPIFGRLFRDSKVTSARKADEEGDVYFTNLNKQWG</sequence>
<organism evidence="4 5">
    <name type="scientific">Trichostrongylus colubriformis</name>
    <name type="common">Black scour worm</name>
    <dbReference type="NCBI Taxonomy" id="6319"/>
    <lineage>
        <taxon>Eukaryota</taxon>
        <taxon>Metazoa</taxon>
        <taxon>Ecdysozoa</taxon>
        <taxon>Nematoda</taxon>
        <taxon>Chromadorea</taxon>
        <taxon>Rhabditida</taxon>
        <taxon>Rhabditina</taxon>
        <taxon>Rhabditomorpha</taxon>
        <taxon>Strongyloidea</taxon>
        <taxon>Trichostrongylidae</taxon>
        <taxon>Trichostrongylus</taxon>
    </lineage>
</organism>
<dbReference type="Proteomes" id="UP001331761">
    <property type="component" value="Unassembled WGS sequence"/>
</dbReference>
<dbReference type="Pfam" id="PF03125">
    <property type="entry name" value="Sre"/>
    <property type="match status" value="1"/>
</dbReference>
<keyword evidence="2" id="KW-0472">Membrane</keyword>
<dbReference type="AlphaFoldDB" id="A0AAN8IKZ3"/>
<keyword evidence="2" id="KW-1133">Transmembrane helix</keyword>
<evidence type="ECO:0000256" key="3">
    <source>
        <dbReference type="SAM" id="SignalP"/>
    </source>
</evidence>
<dbReference type="PANTHER" id="PTHR23128">
    <property type="entry name" value="SERPENTINE RECEPTOR, CLASS E (EPSILON)-RELATED"/>
    <property type="match status" value="1"/>
</dbReference>
<keyword evidence="2" id="KW-0812">Transmembrane</keyword>
<feature type="transmembrane region" description="Helical" evidence="2">
    <location>
        <begin position="106"/>
        <end position="126"/>
    </location>
</feature>
<proteinExistence type="inferred from homology"/>
<feature type="transmembrane region" description="Helical" evidence="2">
    <location>
        <begin position="146"/>
        <end position="166"/>
    </location>
</feature>
<dbReference type="GO" id="GO:0016020">
    <property type="term" value="C:membrane"/>
    <property type="evidence" value="ECO:0007669"/>
    <property type="project" value="InterPro"/>
</dbReference>
<gene>
    <name evidence="4" type="ORF">GCK32_010703</name>
</gene>
<evidence type="ECO:0000313" key="5">
    <source>
        <dbReference type="Proteomes" id="UP001331761"/>
    </source>
</evidence>
<accession>A0AAN8IKZ3</accession>
<feature type="chain" id="PRO_5042815259" evidence="3">
    <location>
        <begin position="27"/>
        <end position="207"/>
    </location>
</feature>
<dbReference type="GO" id="GO:0007606">
    <property type="term" value="P:sensory perception of chemical stimulus"/>
    <property type="evidence" value="ECO:0007669"/>
    <property type="project" value="InterPro"/>
</dbReference>
<dbReference type="PANTHER" id="PTHR23128:SF132">
    <property type="entry name" value="SERPENTINE RECEPTOR, CLASS E (EPSILON)-RELATED"/>
    <property type="match status" value="1"/>
</dbReference>
<protein>
    <submittedName>
        <fullName evidence="4">Uncharacterized protein</fullName>
    </submittedName>
</protein>
<evidence type="ECO:0000256" key="2">
    <source>
        <dbReference type="SAM" id="Phobius"/>
    </source>
</evidence>
<keyword evidence="3" id="KW-0732">Signal</keyword>
<feature type="signal peptide" evidence="3">
    <location>
        <begin position="1"/>
        <end position="26"/>
    </location>
</feature>
<comment type="similarity">
    <text evidence="1">Belongs to the nematode receptor-like protein sre family.</text>
</comment>
<dbReference type="EMBL" id="WIXE01010690">
    <property type="protein sequence ID" value="KAK5977371.1"/>
    <property type="molecule type" value="Genomic_DNA"/>
</dbReference>